<feature type="transmembrane region" description="Helical" evidence="1">
    <location>
        <begin position="98"/>
        <end position="121"/>
    </location>
</feature>
<evidence type="ECO:0000313" key="2">
    <source>
        <dbReference type="Ensembl" id="ENSUPAP00010010796.1"/>
    </source>
</evidence>
<dbReference type="AlphaFoldDB" id="A0A8D2KGB1"/>
<feature type="transmembrane region" description="Helical" evidence="1">
    <location>
        <begin position="49"/>
        <end position="67"/>
    </location>
</feature>
<reference evidence="2" key="1">
    <citation type="submission" date="2025-08" db="UniProtKB">
        <authorList>
            <consortium name="Ensembl"/>
        </authorList>
    </citation>
    <scope>IDENTIFICATION</scope>
</reference>
<organism evidence="2 3">
    <name type="scientific">Urocitellus parryii</name>
    <name type="common">Arctic ground squirrel</name>
    <name type="synonym">Spermophilus parryii</name>
    <dbReference type="NCBI Taxonomy" id="9999"/>
    <lineage>
        <taxon>Eukaryota</taxon>
        <taxon>Metazoa</taxon>
        <taxon>Chordata</taxon>
        <taxon>Craniata</taxon>
        <taxon>Vertebrata</taxon>
        <taxon>Euteleostomi</taxon>
        <taxon>Mammalia</taxon>
        <taxon>Eutheria</taxon>
        <taxon>Euarchontoglires</taxon>
        <taxon>Glires</taxon>
        <taxon>Rodentia</taxon>
        <taxon>Sciuromorpha</taxon>
        <taxon>Sciuridae</taxon>
        <taxon>Xerinae</taxon>
        <taxon>Marmotini</taxon>
        <taxon>Urocitellus</taxon>
    </lineage>
</organism>
<keyword evidence="3" id="KW-1185">Reference proteome</keyword>
<sequence>IYQRKYFIQVPKTNLRGYSGFELKIKIFKSLPGQTLCNLWYCPCWSRRVFLFLLISVSIFMSSFSSFNTLCVFSWQCLGTTTVAISSTSFIKTSLPTLRIFLSLLSSFGAFFFLFSARIFLFHLLCKLLATFYKITFCKQHAATD</sequence>
<dbReference type="Proteomes" id="UP000694417">
    <property type="component" value="Unplaced"/>
</dbReference>
<name>A0A8D2KGB1_UROPR</name>
<accession>A0A8D2KGB1</accession>
<proteinExistence type="predicted"/>
<evidence type="ECO:0000313" key="3">
    <source>
        <dbReference type="Proteomes" id="UP000694417"/>
    </source>
</evidence>
<reference evidence="2" key="2">
    <citation type="submission" date="2025-09" db="UniProtKB">
        <authorList>
            <consortium name="Ensembl"/>
        </authorList>
    </citation>
    <scope>IDENTIFICATION</scope>
</reference>
<protein>
    <submittedName>
        <fullName evidence="2">Uncharacterized protein</fullName>
    </submittedName>
</protein>
<dbReference type="Ensembl" id="ENSUPAT00010012412.1">
    <property type="protein sequence ID" value="ENSUPAP00010010796.1"/>
    <property type="gene ID" value="ENSUPAG00010008729.1"/>
</dbReference>
<keyword evidence="1" id="KW-0812">Transmembrane</keyword>
<keyword evidence="1" id="KW-1133">Transmembrane helix</keyword>
<evidence type="ECO:0000256" key="1">
    <source>
        <dbReference type="SAM" id="Phobius"/>
    </source>
</evidence>
<keyword evidence="1" id="KW-0472">Membrane</keyword>